<comment type="caution">
    <text evidence="2">The sequence shown here is derived from an EMBL/GenBank/DDBJ whole genome shotgun (WGS) entry which is preliminary data.</text>
</comment>
<keyword evidence="1" id="KW-0812">Transmembrane</keyword>
<keyword evidence="1" id="KW-0472">Membrane</keyword>
<sequence length="170" mass="17779">MRHVFFVLALLCTALSAGIFYSFSTIVMPGLDQGGAASAVNAMHGINTVVRSPLFAIVFFGALVLPLLAALGSRSAGHRSAARLAGLAALIYAAAVIGVTLQVNVPLNETLASFTVAGTDANAANWKEFAGPWALWNHVRTLGAILALLCLLAAWAVDLTSVNRRSYGLR</sequence>
<proteinExistence type="predicted"/>
<feature type="transmembrane region" description="Helical" evidence="1">
    <location>
        <begin position="84"/>
        <end position="103"/>
    </location>
</feature>
<feature type="transmembrane region" description="Helical" evidence="1">
    <location>
        <begin position="53"/>
        <end position="72"/>
    </location>
</feature>
<dbReference type="InterPro" id="IPR013901">
    <property type="entry name" value="Anthrone_oxy"/>
</dbReference>
<keyword evidence="1" id="KW-1133">Transmembrane helix</keyword>
<reference evidence="2 3" key="1">
    <citation type="submission" date="2021-06" db="EMBL/GenBank/DDBJ databases">
        <authorList>
            <person name="Lee D.H."/>
        </authorList>
    </citation>
    <scope>NUCLEOTIDE SEQUENCE [LARGE SCALE GENOMIC DNA]</scope>
    <source>
        <strain evidence="2 3">MMS21-HV4-11</strain>
    </source>
</reference>
<name>A0ABS6ICB6_9HYPH</name>
<evidence type="ECO:0000313" key="2">
    <source>
        <dbReference type="EMBL" id="MBU8872243.1"/>
    </source>
</evidence>
<dbReference type="EMBL" id="JAHOPB010000001">
    <property type="protein sequence ID" value="MBU8872243.1"/>
    <property type="molecule type" value="Genomic_DNA"/>
</dbReference>
<dbReference type="Pfam" id="PF08592">
    <property type="entry name" value="Anthrone_oxy"/>
    <property type="match status" value="1"/>
</dbReference>
<feature type="transmembrane region" description="Helical" evidence="1">
    <location>
        <begin position="142"/>
        <end position="162"/>
    </location>
</feature>
<evidence type="ECO:0000313" key="3">
    <source>
        <dbReference type="Proteomes" id="UP000727907"/>
    </source>
</evidence>
<gene>
    <name evidence="2" type="ORF">KQ910_00635</name>
</gene>
<dbReference type="Proteomes" id="UP000727907">
    <property type="component" value="Unassembled WGS sequence"/>
</dbReference>
<dbReference type="RefSeq" id="WP_216955962.1">
    <property type="nucleotide sequence ID" value="NZ_JAHOPB010000001.1"/>
</dbReference>
<evidence type="ECO:0000256" key="1">
    <source>
        <dbReference type="SAM" id="Phobius"/>
    </source>
</evidence>
<organism evidence="2 3">
    <name type="scientific">Reyranella humidisoli</name>
    <dbReference type="NCBI Taxonomy" id="2849149"/>
    <lineage>
        <taxon>Bacteria</taxon>
        <taxon>Pseudomonadati</taxon>
        <taxon>Pseudomonadota</taxon>
        <taxon>Alphaproteobacteria</taxon>
        <taxon>Hyphomicrobiales</taxon>
        <taxon>Reyranellaceae</taxon>
        <taxon>Reyranella</taxon>
    </lineage>
</organism>
<protein>
    <submittedName>
        <fullName evidence="2">DUF1772 domain-containing protein</fullName>
    </submittedName>
</protein>
<accession>A0ABS6ICB6</accession>
<keyword evidence="3" id="KW-1185">Reference proteome</keyword>